<protein>
    <submittedName>
        <fullName evidence="2">Uncharacterized protein</fullName>
    </submittedName>
</protein>
<accession>A0A0A9EEJ7</accession>
<dbReference type="AlphaFoldDB" id="A0A0A9EEJ7"/>
<reference evidence="2" key="1">
    <citation type="submission" date="2014-09" db="EMBL/GenBank/DDBJ databases">
        <authorList>
            <person name="Magalhaes I.L.F."/>
            <person name="Oliveira U."/>
            <person name="Santos F.R."/>
            <person name="Vidigal T.H.D.A."/>
            <person name="Brescovit A.D."/>
            <person name="Santos A.J."/>
        </authorList>
    </citation>
    <scope>NUCLEOTIDE SEQUENCE</scope>
    <source>
        <tissue evidence="2">Shoot tissue taken approximately 20 cm above the soil surface</tissue>
    </source>
</reference>
<proteinExistence type="predicted"/>
<evidence type="ECO:0000313" key="2">
    <source>
        <dbReference type="EMBL" id="JAD98486.1"/>
    </source>
</evidence>
<keyword evidence="1" id="KW-1133">Transmembrane helix</keyword>
<feature type="transmembrane region" description="Helical" evidence="1">
    <location>
        <begin position="20"/>
        <end position="44"/>
    </location>
</feature>
<evidence type="ECO:0000256" key="1">
    <source>
        <dbReference type="SAM" id="Phobius"/>
    </source>
</evidence>
<reference evidence="2" key="2">
    <citation type="journal article" date="2015" name="Data Brief">
        <title>Shoot transcriptome of the giant reed, Arundo donax.</title>
        <authorList>
            <person name="Barrero R.A."/>
            <person name="Guerrero F.D."/>
            <person name="Moolhuijzen P."/>
            <person name="Goolsby J.A."/>
            <person name="Tidwell J."/>
            <person name="Bellgard S.E."/>
            <person name="Bellgard M.I."/>
        </authorList>
    </citation>
    <scope>NUCLEOTIDE SEQUENCE</scope>
    <source>
        <tissue evidence="2">Shoot tissue taken approximately 20 cm above the soil surface</tissue>
    </source>
</reference>
<keyword evidence="1" id="KW-0472">Membrane</keyword>
<organism evidence="2">
    <name type="scientific">Arundo donax</name>
    <name type="common">Giant reed</name>
    <name type="synonym">Donax arundinaceus</name>
    <dbReference type="NCBI Taxonomy" id="35708"/>
    <lineage>
        <taxon>Eukaryota</taxon>
        <taxon>Viridiplantae</taxon>
        <taxon>Streptophyta</taxon>
        <taxon>Embryophyta</taxon>
        <taxon>Tracheophyta</taxon>
        <taxon>Spermatophyta</taxon>
        <taxon>Magnoliopsida</taxon>
        <taxon>Liliopsida</taxon>
        <taxon>Poales</taxon>
        <taxon>Poaceae</taxon>
        <taxon>PACMAD clade</taxon>
        <taxon>Arundinoideae</taxon>
        <taxon>Arundineae</taxon>
        <taxon>Arundo</taxon>
    </lineage>
</organism>
<name>A0A0A9EEJ7_ARUDO</name>
<sequence>MIFTKVHWLLYAEMYATNISTIFFLCKLISKSAFLLGSLFFFALTHSKT</sequence>
<dbReference type="EMBL" id="GBRH01199409">
    <property type="protein sequence ID" value="JAD98486.1"/>
    <property type="molecule type" value="Transcribed_RNA"/>
</dbReference>
<keyword evidence="1" id="KW-0812">Transmembrane</keyword>